<organism evidence="1 2">
    <name type="scientific">Rotaria sordida</name>
    <dbReference type="NCBI Taxonomy" id="392033"/>
    <lineage>
        <taxon>Eukaryota</taxon>
        <taxon>Metazoa</taxon>
        <taxon>Spiralia</taxon>
        <taxon>Gnathifera</taxon>
        <taxon>Rotifera</taxon>
        <taxon>Eurotatoria</taxon>
        <taxon>Bdelloidea</taxon>
        <taxon>Philodinida</taxon>
        <taxon>Philodinidae</taxon>
        <taxon>Rotaria</taxon>
    </lineage>
</organism>
<evidence type="ECO:0000313" key="2">
    <source>
        <dbReference type="Proteomes" id="UP000663854"/>
    </source>
</evidence>
<dbReference type="EMBL" id="CAJNOH010000003">
    <property type="protein sequence ID" value="CAF0728455.1"/>
    <property type="molecule type" value="Genomic_DNA"/>
</dbReference>
<accession>A0A813N0I1</accession>
<comment type="caution">
    <text evidence="1">The sequence shown here is derived from an EMBL/GenBank/DDBJ whole genome shotgun (WGS) entry which is preliminary data.</text>
</comment>
<dbReference type="AlphaFoldDB" id="A0A813N0I1"/>
<dbReference type="Proteomes" id="UP000663854">
    <property type="component" value="Unassembled WGS sequence"/>
</dbReference>
<evidence type="ECO:0000313" key="1">
    <source>
        <dbReference type="EMBL" id="CAF0728455.1"/>
    </source>
</evidence>
<reference evidence="1" key="1">
    <citation type="submission" date="2021-02" db="EMBL/GenBank/DDBJ databases">
        <authorList>
            <person name="Nowell W R."/>
        </authorList>
    </citation>
    <scope>NUCLEOTIDE SEQUENCE</scope>
</reference>
<proteinExistence type="predicted"/>
<gene>
    <name evidence="1" type="ORF">PYM288_LOCUS768</name>
</gene>
<name>A0A813N0I1_9BILA</name>
<protein>
    <submittedName>
        <fullName evidence="1">Uncharacterized protein</fullName>
    </submittedName>
</protein>
<sequence length="128" mass="15111">MAKYWWYFYNTEYSKVNKNEKYESDYLENHRNTSLAITKCELQIGETLSKLYSTISKIKRLSKHSTLDITFIGDLITNIDLLPSAENIPENTPRQRAMDIYTNNKAILYQTYLTQISRLDTLLDELRT</sequence>